<dbReference type="InterPro" id="IPR011010">
    <property type="entry name" value="DNA_brk_join_enz"/>
</dbReference>
<keyword evidence="2" id="KW-0229">DNA integration</keyword>
<evidence type="ECO:0000256" key="1">
    <source>
        <dbReference type="ARBA" id="ARBA00008857"/>
    </source>
</evidence>
<dbReference type="PANTHER" id="PTHR30349:SF64">
    <property type="entry name" value="PROPHAGE INTEGRASE INTD-RELATED"/>
    <property type="match status" value="1"/>
</dbReference>
<comment type="caution">
    <text evidence="6">The sequence shown here is derived from an EMBL/GenBank/DDBJ whole genome shotgun (WGS) entry which is preliminary data.</text>
</comment>
<evidence type="ECO:0000256" key="4">
    <source>
        <dbReference type="ARBA" id="ARBA00023172"/>
    </source>
</evidence>
<dbReference type="EMBL" id="VDFU01000014">
    <property type="protein sequence ID" value="TNC49031.1"/>
    <property type="molecule type" value="Genomic_DNA"/>
</dbReference>
<evidence type="ECO:0000259" key="5">
    <source>
        <dbReference type="PROSITE" id="PS51898"/>
    </source>
</evidence>
<protein>
    <recommendedName>
        <fullName evidence="5">Tyr recombinase domain-containing protein</fullName>
    </recommendedName>
</protein>
<accession>A0A5C4MY66</accession>
<dbReference type="RefSeq" id="WP_139077349.1">
    <property type="nucleotide sequence ID" value="NZ_VDFU01000014.1"/>
</dbReference>
<dbReference type="AlphaFoldDB" id="A0A5C4MY66"/>
<dbReference type="PANTHER" id="PTHR30349">
    <property type="entry name" value="PHAGE INTEGRASE-RELATED"/>
    <property type="match status" value="1"/>
</dbReference>
<proteinExistence type="inferred from homology"/>
<sequence length="359" mass="41306">MARVHVKLKGIHKVRKRLADGSLAEYHYAWRGGPRIWDRSKPFSVHSIDYVEAYRAATNSLIETRGTFQKVIDEFLSSSEFAQLGVRTQRDHRQNIVRPKGIEDVFGRAPIEAFEDKRIRAQIMRWRDSFSEGTGDQMMATMQRIISFAYDRGLIGEHHLLKIKRRTKSNRAHIIWTQAEIDQFVAGAPVYVGRILVAAVETGFRPGDLQVFSRKDIERRNSDQARILLRTRKSRKRNYASVPVTPRLATLIAELPADQERIIVTSEGKPFEKTDSMGQLISFWRDFLGIRKELRLYDARGTAVTRLVRANCSLSELATHMGWSFQHAAHMLERYAALDPDMADGILEKVLKREMRTAE</sequence>
<dbReference type="GO" id="GO:0006310">
    <property type="term" value="P:DNA recombination"/>
    <property type="evidence" value="ECO:0007669"/>
    <property type="project" value="UniProtKB-KW"/>
</dbReference>
<dbReference type="Proteomes" id="UP000305887">
    <property type="component" value="Unassembled WGS sequence"/>
</dbReference>
<keyword evidence="3" id="KW-0238">DNA-binding</keyword>
<gene>
    <name evidence="6" type="ORF">FHG66_12785</name>
</gene>
<dbReference type="SUPFAM" id="SSF56349">
    <property type="entry name" value="DNA breaking-rejoining enzymes"/>
    <property type="match status" value="1"/>
</dbReference>
<dbReference type="InterPro" id="IPR050090">
    <property type="entry name" value="Tyrosine_recombinase_XerCD"/>
</dbReference>
<dbReference type="GO" id="GO:0003677">
    <property type="term" value="F:DNA binding"/>
    <property type="evidence" value="ECO:0007669"/>
    <property type="project" value="UniProtKB-KW"/>
</dbReference>
<name>A0A5C4MY66_9RHOB</name>
<dbReference type="OrthoDB" id="7510934at2"/>
<dbReference type="InterPro" id="IPR013762">
    <property type="entry name" value="Integrase-like_cat_sf"/>
</dbReference>
<evidence type="ECO:0000313" key="7">
    <source>
        <dbReference type="Proteomes" id="UP000305887"/>
    </source>
</evidence>
<evidence type="ECO:0000256" key="3">
    <source>
        <dbReference type="ARBA" id="ARBA00023125"/>
    </source>
</evidence>
<evidence type="ECO:0000313" key="6">
    <source>
        <dbReference type="EMBL" id="TNC49031.1"/>
    </source>
</evidence>
<evidence type="ECO:0000256" key="2">
    <source>
        <dbReference type="ARBA" id="ARBA00022908"/>
    </source>
</evidence>
<dbReference type="Gene3D" id="1.10.443.10">
    <property type="entry name" value="Intergrase catalytic core"/>
    <property type="match status" value="1"/>
</dbReference>
<reference evidence="6 7" key="1">
    <citation type="submission" date="2019-06" db="EMBL/GenBank/DDBJ databases">
        <title>YIM 131921 draft genome.</title>
        <authorList>
            <person name="Jiang L."/>
        </authorList>
    </citation>
    <scope>NUCLEOTIDE SEQUENCE [LARGE SCALE GENOMIC DNA]</scope>
    <source>
        <strain evidence="6 7">YIM 131921</strain>
    </source>
</reference>
<dbReference type="GO" id="GO:0015074">
    <property type="term" value="P:DNA integration"/>
    <property type="evidence" value="ECO:0007669"/>
    <property type="project" value="UniProtKB-KW"/>
</dbReference>
<dbReference type="Gene3D" id="1.10.150.130">
    <property type="match status" value="1"/>
</dbReference>
<organism evidence="6 7">
    <name type="scientific">Rubellimicrobium rubrum</name>
    <dbReference type="NCBI Taxonomy" id="2585369"/>
    <lineage>
        <taxon>Bacteria</taxon>
        <taxon>Pseudomonadati</taxon>
        <taxon>Pseudomonadota</taxon>
        <taxon>Alphaproteobacteria</taxon>
        <taxon>Rhodobacterales</taxon>
        <taxon>Roseobacteraceae</taxon>
        <taxon>Rubellimicrobium</taxon>
    </lineage>
</organism>
<dbReference type="InterPro" id="IPR002104">
    <property type="entry name" value="Integrase_catalytic"/>
</dbReference>
<dbReference type="PROSITE" id="PS51898">
    <property type="entry name" value="TYR_RECOMBINASE"/>
    <property type="match status" value="1"/>
</dbReference>
<comment type="similarity">
    <text evidence="1">Belongs to the 'phage' integrase family.</text>
</comment>
<keyword evidence="4" id="KW-0233">DNA recombination</keyword>
<keyword evidence="7" id="KW-1185">Reference proteome</keyword>
<feature type="domain" description="Tyr recombinase" evidence="5">
    <location>
        <begin position="171"/>
        <end position="348"/>
    </location>
</feature>
<dbReference type="InterPro" id="IPR010998">
    <property type="entry name" value="Integrase_recombinase_N"/>
</dbReference>